<evidence type="ECO:0000259" key="7">
    <source>
        <dbReference type="PROSITE" id="PS50850"/>
    </source>
</evidence>
<proteinExistence type="predicted"/>
<dbReference type="Pfam" id="PF07690">
    <property type="entry name" value="MFS_1"/>
    <property type="match status" value="1"/>
</dbReference>
<feature type="transmembrane region" description="Helical" evidence="6">
    <location>
        <begin position="6"/>
        <end position="24"/>
    </location>
</feature>
<feature type="transmembrane region" description="Helical" evidence="6">
    <location>
        <begin position="338"/>
        <end position="358"/>
    </location>
</feature>
<feature type="transmembrane region" description="Helical" evidence="6">
    <location>
        <begin position="370"/>
        <end position="393"/>
    </location>
</feature>
<evidence type="ECO:0000256" key="4">
    <source>
        <dbReference type="ARBA" id="ARBA00022989"/>
    </source>
</evidence>
<dbReference type="EMBL" id="LYVF01000164">
    <property type="protein sequence ID" value="OAT81357.1"/>
    <property type="molecule type" value="Genomic_DNA"/>
</dbReference>
<dbReference type="CDD" id="cd17319">
    <property type="entry name" value="MFS_ExuT_GudP_like"/>
    <property type="match status" value="1"/>
</dbReference>
<keyword evidence="9" id="KW-1185">Reference proteome</keyword>
<dbReference type="InterPro" id="IPR036259">
    <property type="entry name" value="MFS_trans_sf"/>
</dbReference>
<evidence type="ECO:0000256" key="5">
    <source>
        <dbReference type="ARBA" id="ARBA00023136"/>
    </source>
</evidence>
<dbReference type="PROSITE" id="PS50850">
    <property type="entry name" value="MFS"/>
    <property type="match status" value="1"/>
</dbReference>
<dbReference type="SUPFAM" id="SSF103473">
    <property type="entry name" value="MFS general substrate transporter"/>
    <property type="match status" value="1"/>
</dbReference>
<feature type="transmembrane region" description="Helical" evidence="6">
    <location>
        <begin position="134"/>
        <end position="158"/>
    </location>
</feature>
<dbReference type="PANTHER" id="PTHR11662:SF399">
    <property type="entry name" value="FI19708P1-RELATED"/>
    <property type="match status" value="1"/>
</dbReference>
<feature type="domain" description="Major facilitator superfamily (MFS) profile" evidence="7">
    <location>
        <begin position="10"/>
        <end position="425"/>
    </location>
</feature>
<dbReference type="InterPro" id="IPR011701">
    <property type="entry name" value="MFS"/>
</dbReference>
<accession>A0A1B7LE31</accession>
<dbReference type="PANTHER" id="PTHR11662">
    <property type="entry name" value="SOLUTE CARRIER FAMILY 17"/>
    <property type="match status" value="1"/>
</dbReference>
<evidence type="ECO:0000313" key="8">
    <source>
        <dbReference type="EMBL" id="OAT81357.1"/>
    </source>
</evidence>
<evidence type="ECO:0000313" key="9">
    <source>
        <dbReference type="Proteomes" id="UP000078532"/>
    </source>
</evidence>
<evidence type="ECO:0000256" key="6">
    <source>
        <dbReference type="SAM" id="Phobius"/>
    </source>
</evidence>
<dbReference type="RefSeq" id="WP_066668489.1">
    <property type="nucleotide sequence ID" value="NZ_LYVF01000164.1"/>
</dbReference>
<keyword evidence="3 6" id="KW-0812">Transmembrane</keyword>
<evidence type="ECO:0000256" key="3">
    <source>
        <dbReference type="ARBA" id="ARBA00022692"/>
    </source>
</evidence>
<feature type="transmembrane region" description="Helical" evidence="6">
    <location>
        <begin position="164"/>
        <end position="184"/>
    </location>
</feature>
<organism evidence="8 9">
    <name type="scientific">Desulfotomaculum copahuensis</name>
    <dbReference type="NCBI Taxonomy" id="1838280"/>
    <lineage>
        <taxon>Bacteria</taxon>
        <taxon>Bacillati</taxon>
        <taxon>Bacillota</taxon>
        <taxon>Clostridia</taxon>
        <taxon>Eubacteriales</taxon>
        <taxon>Desulfotomaculaceae</taxon>
        <taxon>Desulfotomaculum</taxon>
    </lineage>
</organism>
<keyword evidence="2" id="KW-0813">Transport</keyword>
<gene>
    <name evidence="8" type="ORF">A6M21_10775</name>
</gene>
<keyword evidence="4 6" id="KW-1133">Transmembrane helix</keyword>
<feature type="transmembrane region" description="Helical" evidence="6">
    <location>
        <begin position="399"/>
        <end position="420"/>
    </location>
</feature>
<dbReference type="STRING" id="1838280.A6M21_10775"/>
<keyword evidence="5 6" id="KW-0472">Membrane</keyword>
<comment type="subcellular location">
    <subcellularLocation>
        <location evidence="1">Cell membrane</location>
        <topology evidence="1">Multi-pass membrane protein</topology>
    </subcellularLocation>
</comment>
<name>A0A1B7LE31_9FIRM</name>
<dbReference type="AlphaFoldDB" id="A0A1B7LE31"/>
<reference evidence="8 9" key="1">
    <citation type="submission" date="2016-04" db="EMBL/GenBank/DDBJ databases">
        <authorList>
            <person name="Evans L.H."/>
            <person name="Alamgir A."/>
            <person name="Owens N."/>
            <person name="Weber N.D."/>
            <person name="Virtaneva K."/>
            <person name="Barbian K."/>
            <person name="Babar A."/>
            <person name="Rosenke K."/>
        </authorList>
    </citation>
    <scope>NUCLEOTIDE SEQUENCE [LARGE SCALE GENOMIC DNA]</scope>
    <source>
        <strain evidence="8 9">LMa1</strain>
    </source>
</reference>
<sequence>MKPSNYRWIIIGMVFLITVINYVDRSAIAFAMPILSKLFHLNEEHIGLTLGAFNIGYAALCFFGGLMVDKWGSRKVWLIAALIWSVSIFSTAFAAGFAFLFTVRLFLGLAEGPNFPALNRVVGDWLPSKERAVALANALVSVPLALMLGGPIVSQLAIHFSWRGMFMILGGLGIIWAPLWFFLFRDFPEHSVHVNDAELSHIREQKKVSRDISEQAIRKHQHASSPGMWRFLLTNPTLLSNDWAFFVFGYNLFFFLGWLPTFLSKSYGMDLQHVGMFTILPWALASILLYFVGHLSDRILKSTGNLRLSRSYPIWISQLLGALSLLPVIMYHSLSLSLISISLAVGFNMASNSTFYAVNVDMIKEKSGTALGIMDFFFAVAGLIASTLTGFIVQLSGSFHGAFVLVIILNLTSVFSVLLFHRPDNSTLEKTTRTSHAF</sequence>
<dbReference type="InterPro" id="IPR020846">
    <property type="entry name" value="MFS_dom"/>
</dbReference>
<dbReference type="GO" id="GO:0022857">
    <property type="term" value="F:transmembrane transporter activity"/>
    <property type="evidence" value="ECO:0007669"/>
    <property type="project" value="InterPro"/>
</dbReference>
<dbReference type="OrthoDB" id="6360at2"/>
<evidence type="ECO:0000256" key="1">
    <source>
        <dbReference type="ARBA" id="ARBA00004651"/>
    </source>
</evidence>
<feature type="transmembrane region" description="Helical" evidence="6">
    <location>
        <begin position="77"/>
        <end position="101"/>
    </location>
</feature>
<dbReference type="GO" id="GO:0005886">
    <property type="term" value="C:plasma membrane"/>
    <property type="evidence" value="ECO:0007669"/>
    <property type="project" value="UniProtKB-SubCell"/>
</dbReference>
<feature type="transmembrane region" description="Helical" evidence="6">
    <location>
        <begin position="271"/>
        <end position="292"/>
    </location>
</feature>
<feature type="transmembrane region" description="Helical" evidence="6">
    <location>
        <begin position="238"/>
        <end position="259"/>
    </location>
</feature>
<protein>
    <submittedName>
        <fullName evidence="8">MFS transporter</fullName>
    </submittedName>
</protein>
<dbReference type="InterPro" id="IPR050382">
    <property type="entry name" value="MFS_Na/Anion_cotransporter"/>
</dbReference>
<dbReference type="Gene3D" id="1.20.1250.20">
    <property type="entry name" value="MFS general substrate transporter like domains"/>
    <property type="match status" value="2"/>
</dbReference>
<comment type="caution">
    <text evidence="8">The sequence shown here is derived from an EMBL/GenBank/DDBJ whole genome shotgun (WGS) entry which is preliminary data.</text>
</comment>
<evidence type="ECO:0000256" key="2">
    <source>
        <dbReference type="ARBA" id="ARBA00022448"/>
    </source>
</evidence>
<dbReference type="Proteomes" id="UP000078532">
    <property type="component" value="Unassembled WGS sequence"/>
</dbReference>
<feature type="transmembrane region" description="Helical" evidence="6">
    <location>
        <begin position="45"/>
        <end position="65"/>
    </location>
</feature>